<protein>
    <submittedName>
        <fullName evidence="2">DUF4840 domain-containing protein</fullName>
    </submittedName>
</protein>
<evidence type="ECO:0000313" key="3">
    <source>
        <dbReference type="Proteomes" id="UP000788426"/>
    </source>
</evidence>
<proteinExistence type="predicted"/>
<dbReference type="InterPro" id="IPR032293">
    <property type="entry name" value="DUF4840"/>
</dbReference>
<organism evidence="2 3">
    <name type="scientific">Hoylesella nanceiensis</name>
    <dbReference type="NCBI Taxonomy" id="425941"/>
    <lineage>
        <taxon>Bacteria</taxon>
        <taxon>Pseudomonadati</taxon>
        <taxon>Bacteroidota</taxon>
        <taxon>Bacteroidia</taxon>
        <taxon>Bacteroidales</taxon>
        <taxon>Prevotellaceae</taxon>
        <taxon>Hoylesella</taxon>
    </lineage>
</organism>
<evidence type="ECO:0000256" key="1">
    <source>
        <dbReference type="SAM" id="SignalP"/>
    </source>
</evidence>
<keyword evidence="1" id="KW-0732">Signal</keyword>
<gene>
    <name evidence="2" type="ORF">KZO38_08085</name>
</gene>
<accession>A0ABS6YEQ8</accession>
<dbReference type="RefSeq" id="WP_219407600.1">
    <property type="nucleotide sequence ID" value="NZ_CALBAQ010000013.1"/>
</dbReference>
<comment type="caution">
    <text evidence="2">The sequence shown here is derived from an EMBL/GenBank/DDBJ whole genome shotgun (WGS) entry which is preliminary data.</text>
</comment>
<dbReference type="Proteomes" id="UP000788426">
    <property type="component" value="Unassembled WGS sequence"/>
</dbReference>
<evidence type="ECO:0000313" key="2">
    <source>
        <dbReference type="EMBL" id="MBW4769717.1"/>
    </source>
</evidence>
<dbReference type="PROSITE" id="PS51257">
    <property type="entry name" value="PROKAR_LIPOPROTEIN"/>
    <property type="match status" value="1"/>
</dbReference>
<reference evidence="2 3" key="1">
    <citation type="submission" date="2021-07" db="EMBL/GenBank/DDBJ databases">
        <title>Genomic diversity and antimicrobial resistance of Prevotella spp. isolated from chronic lung disease airways.</title>
        <authorList>
            <person name="Webb K.A."/>
            <person name="Olagoke O.S."/>
            <person name="Baird T."/>
            <person name="Neill J."/>
            <person name="Pham A."/>
            <person name="Wells T.J."/>
            <person name="Ramsay K.A."/>
            <person name="Bell S.C."/>
            <person name="Sarovich D.S."/>
            <person name="Price E.P."/>
        </authorList>
    </citation>
    <scope>NUCLEOTIDE SEQUENCE [LARGE SCALE GENOMIC DNA]</scope>
    <source>
        <strain evidence="2 3">SCHI0011.S.12</strain>
    </source>
</reference>
<name>A0ABS6YEQ8_9BACT</name>
<dbReference type="Pfam" id="PF16128">
    <property type="entry name" value="DUF4840"/>
    <property type="match status" value="1"/>
</dbReference>
<keyword evidence="3" id="KW-1185">Reference proteome</keyword>
<feature type="chain" id="PRO_5045050134" evidence="1">
    <location>
        <begin position="26"/>
        <end position="219"/>
    </location>
</feature>
<sequence>MKQRSFILFILAVFCIGLMSSCDNDNNGDVRVLTKEEKARALSLTIGEYTTGMTFVLNQLSKPGSKYNKVDTVRNIKCRVANDTTLTIASIPMRALTDFIEDSNLKAALNQVEAQPLVCKINFYDDAPICFLITKIQPQTFKVTYGGKQHTVVQNYDVAAPWSWGYYDYKFSKDLFAIVTTGKLTVDGVEVPLQATTIAVNTTPDNIYSVDLLRAKYKQ</sequence>
<feature type="signal peptide" evidence="1">
    <location>
        <begin position="1"/>
        <end position="25"/>
    </location>
</feature>
<dbReference type="EMBL" id="JAHXCT010000005">
    <property type="protein sequence ID" value="MBW4769717.1"/>
    <property type="molecule type" value="Genomic_DNA"/>
</dbReference>